<dbReference type="EMBL" id="AP021881">
    <property type="protein sequence ID" value="BBP00882.1"/>
    <property type="molecule type" value="Genomic_DNA"/>
</dbReference>
<proteinExistence type="predicted"/>
<dbReference type="Proteomes" id="UP000463939">
    <property type="component" value="Chromosome"/>
</dbReference>
<sequence>MKTSALILVLLLSACGGGPTVPDWQIDTQAAMARYTQYYLEGRSKLALASFNKARSASAATADINAVAHLELVRCGVAMAALDSAPCTGYTSLASTNSVDANYYHFLIGDWRLLNAKILPSSYQAMVVADSVAESNARISQISDPLSRLIAISVNVVRQQYDNQTLDIAINTASEQGWRRPLLAYLLVQEKNTPDPTQQQLIRARIELLQSSLQN</sequence>
<keyword evidence="2" id="KW-1185">Reference proteome</keyword>
<reference evidence="2" key="1">
    <citation type="submission" date="2019-11" db="EMBL/GenBank/DDBJ databases">
        <title>Isolation and characterization of a novel species in the genus Sulfuriferula.</title>
        <authorList>
            <person name="Mochizuki J."/>
            <person name="Kojima H."/>
            <person name="Fukui M."/>
        </authorList>
    </citation>
    <scope>NUCLEOTIDE SEQUENCE [LARGE SCALE GENOMIC DNA]</scope>
    <source>
        <strain evidence="2">SGTM</strain>
    </source>
</reference>
<dbReference type="KEGG" id="sniv:SFSGTM_15900"/>
<protein>
    <recommendedName>
        <fullName evidence="3">Lipoprotein</fullName>
    </recommendedName>
</protein>
<dbReference type="AlphaFoldDB" id="A0A809S9F1"/>
<gene>
    <name evidence="1" type="ORF">SFSGTM_15900</name>
</gene>
<evidence type="ECO:0000313" key="1">
    <source>
        <dbReference type="EMBL" id="BBP00882.1"/>
    </source>
</evidence>
<dbReference type="RefSeq" id="WP_162084731.1">
    <property type="nucleotide sequence ID" value="NZ_AP021881.1"/>
</dbReference>
<organism evidence="1 2">
    <name type="scientific">Sulfuriferula nivalis</name>
    <dbReference type="NCBI Taxonomy" id="2675298"/>
    <lineage>
        <taxon>Bacteria</taxon>
        <taxon>Pseudomonadati</taxon>
        <taxon>Pseudomonadota</taxon>
        <taxon>Betaproteobacteria</taxon>
        <taxon>Nitrosomonadales</taxon>
        <taxon>Sulfuricellaceae</taxon>
        <taxon>Sulfuriferula</taxon>
    </lineage>
</organism>
<name>A0A809S9F1_9PROT</name>
<evidence type="ECO:0000313" key="2">
    <source>
        <dbReference type="Proteomes" id="UP000463939"/>
    </source>
</evidence>
<accession>A0A809S9F1</accession>
<evidence type="ECO:0008006" key="3">
    <source>
        <dbReference type="Google" id="ProtNLM"/>
    </source>
</evidence>
<dbReference type="PROSITE" id="PS51257">
    <property type="entry name" value="PROKAR_LIPOPROTEIN"/>
    <property type="match status" value="1"/>
</dbReference>